<name>A0ABQ7S9Z9_9ACAR</name>
<comment type="subcellular location">
    <subcellularLocation>
        <location evidence="1 10">Cytoplasm</location>
        <location evidence="1 10">Cytoskeleton</location>
    </subcellularLocation>
</comment>
<dbReference type="InterPro" id="IPR011990">
    <property type="entry name" value="TPR-like_helical_dom_sf"/>
</dbReference>
<evidence type="ECO:0000256" key="8">
    <source>
        <dbReference type="ARBA" id="ARBA00023175"/>
    </source>
</evidence>
<protein>
    <recommendedName>
        <fullName evidence="10">Kinesin light chain</fullName>
    </recommendedName>
</protein>
<dbReference type="PANTHER" id="PTHR45783:SF3">
    <property type="entry name" value="KINESIN LIGHT CHAIN"/>
    <property type="match status" value="1"/>
</dbReference>
<evidence type="ECO:0000256" key="1">
    <source>
        <dbReference type="ARBA" id="ARBA00004245"/>
    </source>
</evidence>
<dbReference type="PANTHER" id="PTHR45783">
    <property type="entry name" value="KINESIN LIGHT CHAIN"/>
    <property type="match status" value="1"/>
</dbReference>
<keyword evidence="6" id="KW-0802">TPR repeat</keyword>
<feature type="region of interest" description="Disordered" evidence="12">
    <location>
        <begin position="449"/>
        <end position="472"/>
    </location>
</feature>
<keyword evidence="9 10" id="KW-0206">Cytoskeleton</keyword>
<feature type="compositionally biased region" description="Polar residues" evidence="12">
    <location>
        <begin position="172"/>
        <end position="183"/>
    </location>
</feature>
<keyword evidence="7 11" id="KW-0175">Coiled coil</keyword>
<dbReference type="SUPFAM" id="SSF48452">
    <property type="entry name" value="TPR-like"/>
    <property type="match status" value="2"/>
</dbReference>
<feature type="compositionally biased region" description="Polar residues" evidence="12">
    <location>
        <begin position="461"/>
        <end position="472"/>
    </location>
</feature>
<evidence type="ECO:0000256" key="7">
    <source>
        <dbReference type="ARBA" id="ARBA00023054"/>
    </source>
</evidence>
<reference evidence="13 14" key="1">
    <citation type="submission" date="2020-10" db="EMBL/GenBank/DDBJ databases">
        <authorList>
            <person name="Klimov P.B."/>
            <person name="Dyachkov S.M."/>
            <person name="Chetverikov P.E."/>
        </authorList>
    </citation>
    <scope>NUCLEOTIDE SEQUENCE [LARGE SCALE GENOMIC DNA]</scope>
    <source>
        <strain evidence="13">BMOC 18-1129-001#AD2665</strain>
        <tissue evidence="13">Entire mites</tissue>
    </source>
</reference>
<evidence type="ECO:0000256" key="12">
    <source>
        <dbReference type="SAM" id="MobiDB-lite"/>
    </source>
</evidence>
<keyword evidence="14" id="KW-1185">Reference proteome</keyword>
<organism evidence="13 14">
    <name type="scientific">Fragariocoptes setiger</name>
    <dbReference type="NCBI Taxonomy" id="1670756"/>
    <lineage>
        <taxon>Eukaryota</taxon>
        <taxon>Metazoa</taxon>
        <taxon>Ecdysozoa</taxon>
        <taxon>Arthropoda</taxon>
        <taxon>Chelicerata</taxon>
        <taxon>Arachnida</taxon>
        <taxon>Acari</taxon>
        <taxon>Acariformes</taxon>
        <taxon>Trombidiformes</taxon>
        <taxon>Prostigmata</taxon>
        <taxon>Eupodina</taxon>
        <taxon>Eriophyoidea</taxon>
        <taxon>Phytoptidae</taxon>
        <taxon>Fragariocoptes</taxon>
    </lineage>
</organism>
<dbReference type="SMART" id="SM00028">
    <property type="entry name" value="TPR"/>
    <property type="match status" value="4"/>
</dbReference>
<dbReference type="InterPro" id="IPR002151">
    <property type="entry name" value="Kinesin_light"/>
</dbReference>
<evidence type="ECO:0000256" key="9">
    <source>
        <dbReference type="ARBA" id="ARBA00023212"/>
    </source>
</evidence>
<evidence type="ECO:0000256" key="10">
    <source>
        <dbReference type="RuleBase" id="RU367020"/>
    </source>
</evidence>
<sequence length="472" mass="52855">MGSNVASKLSDMLKANGDECLTQLSQDEIISNTKTVIQGLEALKSENLSILNGIMSTLKTVQSDNSLTQDSSYLLMEEKASIISKSIDSIELGLSEAHVMIALSQHLLNVEAEKDKLRAQCKRLSQENAWLRDELALTNRKLEESEKDKVSLASDLEHLKFMDSLKSLDGPGSSNPNNASPTSMDRKYDAESSIDIGFPEEYDVQQGNPDEQITANPATGSEVPHRINTLHNLVIKYAQRGRYDVACPLAKQILLDIESTSGTNHPDYATMLNILALVYRDQHMYREAVQLLEQCLEIRERTLGEDHPATAATLNNLAVLSGKRGLFKEARVLCERALKIRERNHGPSHPDVAKQLNNLALICQNLGQYDEVERLYKRSLEIYEQSLGPNDPIVFKTKNNLASALLKQGDYKKAEELYKQVLTQVHESEHGKVDSNNKPVWQIAEEHEEMMAKKKDPPSTLEYSQVPAFSNR</sequence>
<comment type="function">
    <text evidence="10">Kinesin is a microtubule-associated force-producing protein that play a role in organelle transport.</text>
</comment>
<comment type="similarity">
    <text evidence="2 10">Belongs to the kinesin light chain family.</text>
</comment>
<evidence type="ECO:0000256" key="2">
    <source>
        <dbReference type="ARBA" id="ARBA00009622"/>
    </source>
</evidence>
<comment type="subunit">
    <text evidence="10">Oligomeric complex composed of two heavy chains and two light chains.</text>
</comment>
<keyword evidence="8 10" id="KW-0505">Motor protein</keyword>
<feature type="non-terminal residue" evidence="13">
    <location>
        <position position="1"/>
    </location>
</feature>
<dbReference type="Pfam" id="PF13424">
    <property type="entry name" value="TPR_12"/>
    <property type="match status" value="2"/>
</dbReference>
<dbReference type="Proteomes" id="UP000825002">
    <property type="component" value="Unassembled WGS sequence"/>
</dbReference>
<evidence type="ECO:0000256" key="11">
    <source>
        <dbReference type="SAM" id="Coils"/>
    </source>
</evidence>
<keyword evidence="4 10" id="KW-0493">Microtubule</keyword>
<dbReference type="EMBL" id="JAIFTH010000245">
    <property type="protein sequence ID" value="KAG9510060.1"/>
    <property type="molecule type" value="Genomic_DNA"/>
</dbReference>
<keyword evidence="5" id="KW-0677">Repeat</keyword>
<evidence type="ECO:0000256" key="4">
    <source>
        <dbReference type="ARBA" id="ARBA00022701"/>
    </source>
</evidence>
<feature type="coiled-coil region" evidence="11">
    <location>
        <begin position="100"/>
        <end position="148"/>
    </location>
</feature>
<gene>
    <name evidence="13" type="ORF">GZH46_01407</name>
</gene>
<evidence type="ECO:0000313" key="13">
    <source>
        <dbReference type="EMBL" id="KAG9510060.1"/>
    </source>
</evidence>
<dbReference type="Pfam" id="PF13374">
    <property type="entry name" value="TPR_10"/>
    <property type="match status" value="1"/>
</dbReference>
<evidence type="ECO:0000256" key="6">
    <source>
        <dbReference type="ARBA" id="ARBA00022803"/>
    </source>
</evidence>
<accession>A0ABQ7S9Z9</accession>
<dbReference type="PRINTS" id="PR00381">
    <property type="entry name" value="KINESINLIGHT"/>
</dbReference>
<feature type="region of interest" description="Disordered" evidence="12">
    <location>
        <begin position="165"/>
        <end position="189"/>
    </location>
</feature>
<dbReference type="InterPro" id="IPR019734">
    <property type="entry name" value="TPR_rpt"/>
</dbReference>
<comment type="caution">
    <text evidence="13">The sequence shown here is derived from an EMBL/GenBank/DDBJ whole genome shotgun (WGS) entry which is preliminary data.</text>
</comment>
<keyword evidence="3 10" id="KW-0963">Cytoplasm</keyword>
<evidence type="ECO:0000313" key="14">
    <source>
        <dbReference type="Proteomes" id="UP000825002"/>
    </source>
</evidence>
<evidence type="ECO:0000256" key="3">
    <source>
        <dbReference type="ARBA" id="ARBA00022490"/>
    </source>
</evidence>
<dbReference type="Gene3D" id="1.25.40.10">
    <property type="entry name" value="Tetratricopeptide repeat domain"/>
    <property type="match status" value="1"/>
</dbReference>
<proteinExistence type="inferred from homology"/>
<evidence type="ECO:0000256" key="5">
    <source>
        <dbReference type="ARBA" id="ARBA00022737"/>
    </source>
</evidence>